<keyword evidence="3 6" id="KW-0812">Transmembrane</keyword>
<evidence type="ECO:0000256" key="2">
    <source>
        <dbReference type="ARBA" id="ARBA00022475"/>
    </source>
</evidence>
<sequence length="125" mass="14245">MRTWLIPVQVTGLWGIYKSGCWIKDLLQIPIPGSLIGMILLLCLLLTGIIPERWFAIGSEWLLRWLPLFFLPSIAGVLGVLPFLKEQGWTLAGVVLVNTLFVMMISSLMSQRLLRRRYSQEGEMD</sequence>
<dbReference type="EMBL" id="FPAA01000010">
    <property type="protein sequence ID" value="SFS89239.1"/>
    <property type="molecule type" value="Genomic_DNA"/>
</dbReference>
<dbReference type="InterPro" id="IPR005538">
    <property type="entry name" value="LrgA/CidA"/>
</dbReference>
<evidence type="ECO:0000256" key="4">
    <source>
        <dbReference type="ARBA" id="ARBA00022989"/>
    </source>
</evidence>
<reference evidence="8" key="1">
    <citation type="submission" date="2016-10" db="EMBL/GenBank/DDBJ databases">
        <authorList>
            <person name="Varghese N."/>
            <person name="Submissions S."/>
        </authorList>
    </citation>
    <scope>NUCLEOTIDE SEQUENCE [LARGE SCALE GENOMIC DNA]</scope>
    <source>
        <strain evidence="8">DSM 45789</strain>
    </source>
</reference>
<dbReference type="AlphaFoldDB" id="A0A1I6TJ48"/>
<evidence type="ECO:0000313" key="8">
    <source>
        <dbReference type="Proteomes" id="UP000198660"/>
    </source>
</evidence>
<evidence type="ECO:0000256" key="3">
    <source>
        <dbReference type="ARBA" id="ARBA00022692"/>
    </source>
</evidence>
<dbReference type="PANTHER" id="PTHR33931">
    <property type="entry name" value="HOLIN-LIKE PROTEIN CIDA-RELATED"/>
    <property type="match status" value="1"/>
</dbReference>
<feature type="transmembrane region" description="Helical" evidence="6">
    <location>
        <begin position="62"/>
        <end position="83"/>
    </location>
</feature>
<dbReference type="RefSeq" id="WP_091838098.1">
    <property type="nucleotide sequence ID" value="NZ_FPAA01000010.1"/>
</dbReference>
<accession>A0A1I6TJ48</accession>
<gene>
    <name evidence="7" type="ORF">SAMN05444972_11053</name>
</gene>
<feature type="transmembrane region" description="Helical" evidence="6">
    <location>
        <begin position="89"/>
        <end position="109"/>
    </location>
</feature>
<keyword evidence="2" id="KW-1003">Cell membrane</keyword>
<evidence type="ECO:0000256" key="5">
    <source>
        <dbReference type="ARBA" id="ARBA00023136"/>
    </source>
</evidence>
<dbReference type="Proteomes" id="UP000198660">
    <property type="component" value="Unassembled WGS sequence"/>
</dbReference>
<proteinExistence type="predicted"/>
<comment type="subcellular location">
    <subcellularLocation>
        <location evidence="1">Cell membrane</location>
        <topology evidence="1">Multi-pass membrane protein</topology>
    </subcellularLocation>
</comment>
<dbReference type="OrthoDB" id="3176438at2"/>
<protein>
    <submittedName>
        <fullName evidence="7">Holin-like protein</fullName>
    </submittedName>
</protein>
<organism evidence="7 8">
    <name type="scientific">Marininema halotolerans</name>
    <dbReference type="NCBI Taxonomy" id="1155944"/>
    <lineage>
        <taxon>Bacteria</taxon>
        <taxon>Bacillati</taxon>
        <taxon>Bacillota</taxon>
        <taxon>Bacilli</taxon>
        <taxon>Bacillales</taxon>
        <taxon>Thermoactinomycetaceae</taxon>
        <taxon>Marininema</taxon>
    </lineage>
</organism>
<dbReference type="Pfam" id="PF03788">
    <property type="entry name" value="LrgA"/>
    <property type="match status" value="1"/>
</dbReference>
<name>A0A1I6TJ48_9BACL</name>
<evidence type="ECO:0000256" key="6">
    <source>
        <dbReference type="SAM" id="Phobius"/>
    </source>
</evidence>
<evidence type="ECO:0000313" key="7">
    <source>
        <dbReference type="EMBL" id="SFS89239.1"/>
    </source>
</evidence>
<dbReference type="GO" id="GO:0005886">
    <property type="term" value="C:plasma membrane"/>
    <property type="evidence" value="ECO:0007669"/>
    <property type="project" value="UniProtKB-SubCell"/>
</dbReference>
<keyword evidence="4 6" id="KW-1133">Transmembrane helix</keyword>
<keyword evidence="8" id="KW-1185">Reference proteome</keyword>
<feature type="transmembrane region" description="Helical" evidence="6">
    <location>
        <begin position="29"/>
        <end position="50"/>
    </location>
</feature>
<evidence type="ECO:0000256" key="1">
    <source>
        <dbReference type="ARBA" id="ARBA00004651"/>
    </source>
</evidence>
<dbReference type="PANTHER" id="PTHR33931:SF6">
    <property type="entry name" value="INTEGRAL MEMBRANE PROTEIN YXZK-RELATED"/>
    <property type="match status" value="1"/>
</dbReference>
<keyword evidence="5 6" id="KW-0472">Membrane</keyword>